<dbReference type="CDD" id="cd00042">
    <property type="entry name" value="CY"/>
    <property type="match status" value="1"/>
</dbReference>
<comment type="similarity">
    <text evidence="1">Belongs to the cystatin family. Phytocystatin subfamily.</text>
</comment>
<protein>
    <recommendedName>
        <fullName evidence="5">Cystatin domain-containing protein</fullName>
    </recommendedName>
</protein>
<proteinExistence type="inferred from homology"/>
<dbReference type="OrthoDB" id="2016588at2759"/>
<dbReference type="PANTHER" id="PTHR47116">
    <property type="entry name" value="PHLOEM FILAMENT PROTEIN"/>
    <property type="match status" value="1"/>
</dbReference>
<dbReference type="GO" id="GO:0004869">
    <property type="term" value="F:cysteine-type endopeptidase inhibitor activity"/>
    <property type="evidence" value="ECO:0007669"/>
    <property type="project" value="UniProtKB-KW"/>
</dbReference>
<keyword evidence="4" id="KW-0611">Plant defense</keyword>
<keyword evidence="3" id="KW-0789">Thiol protease inhibitor</keyword>
<evidence type="ECO:0000313" key="8">
    <source>
        <dbReference type="Proteomes" id="UP000008810"/>
    </source>
</evidence>
<evidence type="ECO:0000256" key="4">
    <source>
        <dbReference type="ARBA" id="ARBA00022821"/>
    </source>
</evidence>
<dbReference type="ExpressionAtlas" id="A0A0Q3KNC4">
    <property type="expression patterns" value="baseline"/>
</dbReference>
<evidence type="ECO:0000313" key="7">
    <source>
        <dbReference type="EnsemblPlants" id="KQJ81397"/>
    </source>
</evidence>
<evidence type="ECO:0000256" key="1">
    <source>
        <dbReference type="ARBA" id="ARBA00007233"/>
    </source>
</evidence>
<gene>
    <name evidence="6" type="ORF">BRADI_5g00460v3</name>
</gene>
<accession>A0A0Q3KNC4</accession>
<dbReference type="InParanoid" id="A0A0Q3KNC4"/>
<dbReference type="InterPro" id="IPR027214">
    <property type="entry name" value="Cystatin"/>
</dbReference>
<organism evidence="6">
    <name type="scientific">Brachypodium distachyon</name>
    <name type="common">Purple false brome</name>
    <name type="synonym">Trachynia distachya</name>
    <dbReference type="NCBI Taxonomy" id="15368"/>
    <lineage>
        <taxon>Eukaryota</taxon>
        <taxon>Viridiplantae</taxon>
        <taxon>Streptophyta</taxon>
        <taxon>Embryophyta</taxon>
        <taxon>Tracheophyta</taxon>
        <taxon>Spermatophyta</taxon>
        <taxon>Magnoliopsida</taxon>
        <taxon>Liliopsida</taxon>
        <taxon>Poales</taxon>
        <taxon>Poaceae</taxon>
        <taxon>BOP clade</taxon>
        <taxon>Pooideae</taxon>
        <taxon>Stipodae</taxon>
        <taxon>Brachypodieae</taxon>
        <taxon>Brachypodium</taxon>
    </lineage>
</organism>
<dbReference type="EnsemblPlants" id="KQJ81397">
    <property type="protein sequence ID" value="KQJ81397"/>
    <property type="gene ID" value="BRADI_5g00460v3"/>
</dbReference>
<dbReference type="AlphaFoldDB" id="A0A0Q3KNC4"/>
<keyword evidence="2" id="KW-0646">Protease inhibitor</keyword>
<evidence type="ECO:0000259" key="5">
    <source>
        <dbReference type="SMART" id="SM00043"/>
    </source>
</evidence>
<dbReference type="InterPro" id="IPR000010">
    <property type="entry name" value="Cystatin_dom"/>
</dbReference>
<dbReference type="Gene3D" id="3.10.450.10">
    <property type="match status" value="1"/>
</dbReference>
<dbReference type="EMBL" id="CM000884">
    <property type="protein sequence ID" value="KQJ81397.2"/>
    <property type="molecule type" value="Genomic_DNA"/>
</dbReference>
<evidence type="ECO:0000313" key="6">
    <source>
        <dbReference type="EMBL" id="KQJ81397.2"/>
    </source>
</evidence>
<reference evidence="7" key="3">
    <citation type="submission" date="2018-08" db="UniProtKB">
        <authorList>
            <consortium name="EnsemblPlants"/>
        </authorList>
    </citation>
    <scope>IDENTIFICATION</scope>
    <source>
        <strain evidence="7">cv. Bd21</strain>
    </source>
</reference>
<dbReference type="SMART" id="SM00043">
    <property type="entry name" value="CY"/>
    <property type="match status" value="1"/>
</dbReference>
<dbReference type="GO" id="GO:0006952">
    <property type="term" value="P:defense response"/>
    <property type="evidence" value="ECO:0007669"/>
    <property type="project" value="UniProtKB-KW"/>
</dbReference>
<sequence>MAVAGVMIYGATGCGEPFKQEPGVAEHLSVGAWEPILNLNDPSIRELGSWAVAQYGMHANCRLKFNKVVSGRKQLVAGVTYELFIDASPELVAAGGGGSSTFKAVVYEKAGANSRRLVSFAKASL</sequence>
<reference evidence="6" key="2">
    <citation type="submission" date="2017-06" db="EMBL/GenBank/DDBJ databases">
        <title>WGS assembly of Brachypodium distachyon.</title>
        <authorList>
            <consortium name="The International Brachypodium Initiative"/>
            <person name="Lucas S."/>
            <person name="Harmon-Smith M."/>
            <person name="Lail K."/>
            <person name="Tice H."/>
            <person name="Grimwood J."/>
            <person name="Bruce D."/>
            <person name="Barry K."/>
            <person name="Shu S."/>
            <person name="Lindquist E."/>
            <person name="Wang M."/>
            <person name="Pitluck S."/>
            <person name="Vogel J.P."/>
            <person name="Garvin D.F."/>
            <person name="Mockler T.C."/>
            <person name="Schmutz J."/>
            <person name="Rokhsar D."/>
            <person name="Bevan M.W."/>
        </authorList>
    </citation>
    <scope>NUCLEOTIDE SEQUENCE</scope>
    <source>
        <strain evidence="6">Bd21</strain>
    </source>
</reference>
<dbReference type="Gramene" id="KQJ81397">
    <property type="protein sequence ID" value="KQJ81397"/>
    <property type="gene ID" value="BRADI_5g00460v3"/>
</dbReference>
<dbReference type="Proteomes" id="UP000008810">
    <property type="component" value="Chromosome 5"/>
</dbReference>
<name>A0A0Q3KNC4_BRADI</name>
<dbReference type="SUPFAM" id="SSF54403">
    <property type="entry name" value="Cystatin/monellin"/>
    <property type="match status" value="1"/>
</dbReference>
<keyword evidence="8" id="KW-1185">Reference proteome</keyword>
<evidence type="ECO:0000256" key="2">
    <source>
        <dbReference type="ARBA" id="ARBA00022690"/>
    </source>
</evidence>
<evidence type="ECO:0000256" key="3">
    <source>
        <dbReference type="ARBA" id="ARBA00022704"/>
    </source>
</evidence>
<feature type="domain" description="Cystatin" evidence="5">
    <location>
        <begin position="28"/>
        <end position="123"/>
    </location>
</feature>
<dbReference type="STRING" id="15368.A0A0Q3KNC4"/>
<dbReference type="InterPro" id="IPR046350">
    <property type="entry name" value="Cystatin_sf"/>
</dbReference>
<reference evidence="6 7" key="1">
    <citation type="journal article" date="2010" name="Nature">
        <title>Genome sequencing and analysis of the model grass Brachypodium distachyon.</title>
        <authorList>
            <consortium name="International Brachypodium Initiative"/>
        </authorList>
    </citation>
    <scope>NUCLEOTIDE SEQUENCE [LARGE SCALE GENOMIC DNA]</scope>
    <source>
        <strain evidence="6 7">Bd21</strain>
    </source>
</reference>
<dbReference type="Pfam" id="PF16845">
    <property type="entry name" value="SQAPI"/>
    <property type="match status" value="1"/>
</dbReference>